<comment type="similarity">
    <text evidence="1 2">Belongs to the small heat shock protein (HSP20) family.</text>
</comment>
<feature type="domain" description="SHSP" evidence="4">
    <location>
        <begin position="105"/>
        <end position="217"/>
    </location>
</feature>
<gene>
    <name evidence="5" type="ORF">EDS130_LOCUS36874</name>
</gene>
<dbReference type="GO" id="GO:0005737">
    <property type="term" value="C:cytoplasm"/>
    <property type="evidence" value="ECO:0007669"/>
    <property type="project" value="TreeGrafter"/>
</dbReference>
<feature type="region of interest" description="Disordered" evidence="3">
    <location>
        <begin position="67"/>
        <end position="89"/>
    </location>
</feature>
<accession>A0A815LTH2</accession>
<feature type="compositionally biased region" description="Low complexity" evidence="3">
    <location>
        <begin position="80"/>
        <end position="89"/>
    </location>
</feature>
<feature type="compositionally biased region" description="Low complexity" evidence="3">
    <location>
        <begin position="204"/>
        <end position="224"/>
    </location>
</feature>
<dbReference type="PANTHER" id="PTHR45640:SF26">
    <property type="entry name" value="RE23625P"/>
    <property type="match status" value="1"/>
</dbReference>
<proteinExistence type="inferred from homology"/>
<protein>
    <recommendedName>
        <fullName evidence="4">SHSP domain-containing protein</fullName>
    </recommendedName>
</protein>
<dbReference type="CDD" id="cd06526">
    <property type="entry name" value="metazoan_ACD"/>
    <property type="match status" value="1"/>
</dbReference>
<name>A0A815LTH2_ADIRI</name>
<dbReference type="OrthoDB" id="1431247at2759"/>
<dbReference type="SUPFAM" id="SSF49764">
    <property type="entry name" value="HSP20-like chaperones"/>
    <property type="match status" value="1"/>
</dbReference>
<dbReference type="GO" id="GO:0042026">
    <property type="term" value="P:protein refolding"/>
    <property type="evidence" value="ECO:0007669"/>
    <property type="project" value="TreeGrafter"/>
</dbReference>
<dbReference type="Pfam" id="PF00011">
    <property type="entry name" value="HSP20"/>
    <property type="match status" value="1"/>
</dbReference>
<organism evidence="5 6">
    <name type="scientific">Adineta ricciae</name>
    <name type="common">Rotifer</name>
    <dbReference type="NCBI Taxonomy" id="249248"/>
    <lineage>
        <taxon>Eukaryota</taxon>
        <taxon>Metazoa</taxon>
        <taxon>Spiralia</taxon>
        <taxon>Gnathifera</taxon>
        <taxon>Rotifera</taxon>
        <taxon>Eurotatoria</taxon>
        <taxon>Bdelloidea</taxon>
        <taxon>Adinetida</taxon>
        <taxon>Adinetidae</taxon>
        <taxon>Adineta</taxon>
    </lineage>
</organism>
<evidence type="ECO:0000256" key="1">
    <source>
        <dbReference type="PROSITE-ProRule" id="PRU00285"/>
    </source>
</evidence>
<evidence type="ECO:0000313" key="6">
    <source>
        <dbReference type="Proteomes" id="UP000663852"/>
    </source>
</evidence>
<reference evidence="5" key="1">
    <citation type="submission" date="2021-02" db="EMBL/GenBank/DDBJ databases">
        <authorList>
            <person name="Nowell W R."/>
        </authorList>
    </citation>
    <scope>NUCLEOTIDE SEQUENCE</scope>
</reference>
<evidence type="ECO:0000313" key="5">
    <source>
        <dbReference type="EMBL" id="CAF1412992.1"/>
    </source>
</evidence>
<dbReference type="InterPro" id="IPR002068">
    <property type="entry name" value="A-crystallin/Hsp20_dom"/>
</dbReference>
<evidence type="ECO:0000256" key="3">
    <source>
        <dbReference type="SAM" id="MobiDB-lite"/>
    </source>
</evidence>
<dbReference type="GO" id="GO:0009408">
    <property type="term" value="P:response to heat"/>
    <property type="evidence" value="ECO:0007669"/>
    <property type="project" value="TreeGrafter"/>
</dbReference>
<evidence type="ECO:0000259" key="4">
    <source>
        <dbReference type="PROSITE" id="PS01031"/>
    </source>
</evidence>
<dbReference type="AlphaFoldDB" id="A0A815LTH2"/>
<dbReference type="InterPro" id="IPR008978">
    <property type="entry name" value="HSP20-like_chaperone"/>
</dbReference>
<comment type="caution">
    <text evidence="5">The sequence shown here is derived from an EMBL/GenBank/DDBJ whole genome shotgun (WGS) entry which is preliminary data.</text>
</comment>
<sequence>MALCQLVAYSICDNPCVKLDFFDPADCVNIIPQTICFRTNILQCKSMKPPTGAAAAKTATNYEKSVKSGATPVSSPPSPTTIASIPPQSKAGSMISAATNLTKKSSKTATTTTTKTKTIGADKFCIHLSVDGFDRETIKAKVEGGKIVVEANQEDRQDDGDFYIRQFRKSYEVPKQADITKVNSHVTLDNVLVVEVPLRTQVESSKLQSSGQSVRSSRRSLSTVKKSRSQERNSSIQTSDSAGESFNKFSGRSRSKRVETCNFPFITLMCENGFTQKQI</sequence>
<dbReference type="Gene3D" id="2.60.40.790">
    <property type="match status" value="1"/>
</dbReference>
<dbReference type="PANTHER" id="PTHR45640">
    <property type="entry name" value="HEAT SHOCK PROTEIN HSP-12.2-RELATED"/>
    <property type="match status" value="1"/>
</dbReference>
<dbReference type="InterPro" id="IPR001436">
    <property type="entry name" value="Alpha-crystallin/sHSP_animal"/>
</dbReference>
<feature type="compositionally biased region" description="Polar residues" evidence="3">
    <location>
        <begin position="232"/>
        <end position="249"/>
    </location>
</feature>
<dbReference type="Proteomes" id="UP000663852">
    <property type="component" value="Unassembled WGS sequence"/>
</dbReference>
<dbReference type="GO" id="GO:0005634">
    <property type="term" value="C:nucleus"/>
    <property type="evidence" value="ECO:0007669"/>
    <property type="project" value="TreeGrafter"/>
</dbReference>
<dbReference type="GO" id="GO:0051082">
    <property type="term" value="F:unfolded protein binding"/>
    <property type="evidence" value="ECO:0007669"/>
    <property type="project" value="TreeGrafter"/>
</dbReference>
<feature type="region of interest" description="Disordered" evidence="3">
    <location>
        <begin position="204"/>
        <end position="249"/>
    </location>
</feature>
<dbReference type="EMBL" id="CAJNOJ010000351">
    <property type="protein sequence ID" value="CAF1412992.1"/>
    <property type="molecule type" value="Genomic_DNA"/>
</dbReference>
<dbReference type="PROSITE" id="PS01031">
    <property type="entry name" value="SHSP"/>
    <property type="match status" value="1"/>
</dbReference>
<evidence type="ECO:0000256" key="2">
    <source>
        <dbReference type="RuleBase" id="RU003616"/>
    </source>
</evidence>